<accession>A0AAV7H5N8</accession>
<sequence length="94" mass="10366">MEMSKKKSSCVRGPEKAEGARLGAGRRNLELRFTGIVNGSIELISARGREDGSARCRGMGTVNAAVLSAISAGGRDFDRYRKQMIWNNIMRYNL</sequence>
<evidence type="ECO:0000313" key="1">
    <source>
        <dbReference type="EMBL" id="KAH0463687.1"/>
    </source>
</evidence>
<evidence type="ECO:0000313" key="2">
    <source>
        <dbReference type="Proteomes" id="UP000775213"/>
    </source>
</evidence>
<dbReference type="Proteomes" id="UP000775213">
    <property type="component" value="Unassembled WGS sequence"/>
</dbReference>
<organism evidence="1 2">
    <name type="scientific">Dendrobium chrysotoxum</name>
    <name type="common">Orchid</name>
    <dbReference type="NCBI Taxonomy" id="161865"/>
    <lineage>
        <taxon>Eukaryota</taxon>
        <taxon>Viridiplantae</taxon>
        <taxon>Streptophyta</taxon>
        <taxon>Embryophyta</taxon>
        <taxon>Tracheophyta</taxon>
        <taxon>Spermatophyta</taxon>
        <taxon>Magnoliopsida</taxon>
        <taxon>Liliopsida</taxon>
        <taxon>Asparagales</taxon>
        <taxon>Orchidaceae</taxon>
        <taxon>Epidendroideae</taxon>
        <taxon>Malaxideae</taxon>
        <taxon>Dendrobiinae</taxon>
        <taxon>Dendrobium</taxon>
    </lineage>
</organism>
<dbReference type="AlphaFoldDB" id="A0AAV7H5N8"/>
<protein>
    <submittedName>
        <fullName evidence="1">Uncharacterized protein</fullName>
    </submittedName>
</protein>
<dbReference type="EMBL" id="JAGFBR010000008">
    <property type="protein sequence ID" value="KAH0463687.1"/>
    <property type="molecule type" value="Genomic_DNA"/>
</dbReference>
<gene>
    <name evidence="1" type="ORF">IEQ34_008269</name>
</gene>
<reference evidence="1 2" key="1">
    <citation type="journal article" date="2021" name="Hortic Res">
        <title>Chromosome-scale assembly of the Dendrobium chrysotoxum genome enhances the understanding of orchid evolution.</title>
        <authorList>
            <person name="Zhang Y."/>
            <person name="Zhang G.Q."/>
            <person name="Zhang D."/>
            <person name="Liu X.D."/>
            <person name="Xu X.Y."/>
            <person name="Sun W.H."/>
            <person name="Yu X."/>
            <person name="Zhu X."/>
            <person name="Wang Z.W."/>
            <person name="Zhao X."/>
            <person name="Zhong W.Y."/>
            <person name="Chen H."/>
            <person name="Yin W.L."/>
            <person name="Huang T."/>
            <person name="Niu S.C."/>
            <person name="Liu Z.J."/>
        </authorList>
    </citation>
    <scope>NUCLEOTIDE SEQUENCE [LARGE SCALE GENOMIC DNA]</scope>
    <source>
        <strain evidence="1">Lindl</strain>
    </source>
</reference>
<comment type="caution">
    <text evidence="1">The sequence shown here is derived from an EMBL/GenBank/DDBJ whole genome shotgun (WGS) entry which is preliminary data.</text>
</comment>
<name>A0AAV7H5N8_DENCH</name>
<proteinExistence type="predicted"/>
<keyword evidence="2" id="KW-1185">Reference proteome</keyword>